<accession>A0A512E3W5</accession>
<protein>
    <submittedName>
        <fullName evidence="1">Uncharacterized protein</fullName>
    </submittedName>
</protein>
<evidence type="ECO:0000313" key="1">
    <source>
        <dbReference type="EMBL" id="GEO43431.1"/>
    </source>
</evidence>
<sequence>MSDAEVVDLRLARLRRQHDAAAQQISEALGVLRQDVAALQGEAGAVATGLTRMAGSMEDLAAETADTLRFCHACQQAWHETDLDALVRIRDRLMLKLVLKKDATPVSD</sequence>
<gene>
    <name evidence="1" type="ORF">SAE02_75790</name>
</gene>
<keyword evidence="2" id="KW-1185">Reference proteome</keyword>
<dbReference type="EMBL" id="BJYZ01000084">
    <property type="protein sequence ID" value="GEO43431.1"/>
    <property type="molecule type" value="Genomic_DNA"/>
</dbReference>
<dbReference type="RefSeq" id="WP_044437003.1">
    <property type="nucleotide sequence ID" value="NZ_BJYZ01000084.1"/>
</dbReference>
<reference evidence="1 2" key="1">
    <citation type="submission" date="2019-07" db="EMBL/GenBank/DDBJ databases">
        <title>Whole genome shotgun sequence of Skermanella aerolata NBRC 106429.</title>
        <authorList>
            <person name="Hosoyama A."/>
            <person name="Uohara A."/>
            <person name="Ohji S."/>
            <person name="Ichikawa N."/>
        </authorList>
    </citation>
    <scope>NUCLEOTIDE SEQUENCE [LARGE SCALE GENOMIC DNA]</scope>
    <source>
        <strain evidence="1 2">NBRC 106429</strain>
    </source>
</reference>
<organism evidence="1 2">
    <name type="scientific">Skermanella aerolata</name>
    <dbReference type="NCBI Taxonomy" id="393310"/>
    <lineage>
        <taxon>Bacteria</taxon>
        <taxon>Pseudomonadati</taxon>
        <taxon>Pseudomonadota</taxon>
        <taxon>Alphaproteobacteria</taxon>
        <taxon>Rhodospirillales</taxon>
        <taxon>Azospirillaceae</taxon>
        <taxon>Skermanella</taxon>
    </lineage>
</organism>
<name>A0A512E3W5_9PROT</name>
<dbReference type="AlphaFoldDB" id="A0A512E3W5"/>
<evidence type="ECO:0000313" key="2">
    <source>
        <dbReference type="Proteomes" id="UP000321523"/>
    </source>
</evidence>
<proteinExistence type="predicted"/>
<comment type="caution">
    <text evidence="1">The sequence shown here is derived from an EMBL/GenBank/DDBJ whole genome shotgun (WGS) entry which is preliminary data.</text>
</comment>
<dbReference type="Proteomes" id="UP000321523">
    <property type="component" value="Unassembled WGS sequence"/>
</dbReference>